<dbReference type="PANTHER" id="PTHR36427">
    <property type="entry name" value="54S RIBOSOMAL PROTEIN L1, MITOCHONDRIAL"/>
    <property type="match status" value="1"/>
</dbReference>
<keyword evidence="3" id="KW-1185">Reference proteome</keyword>
<dbReference type="PANTHER" id="PTHR36427:SF4">
    <property type="entry name" value="RIBOSOMAL PROTEIN L1P_L10E FAMILY"/>
    <property type="match status" value="1"/>
</dbReference>
<feature type="region of interest" description="Disordered" evidence="1">
    <location>
        <begin position="83"/>
        <end position="145"/>
    </location>
</feature>
<name>A0AAV5FUU5_ELECO</name>
<accession>A0AAV5FUU5</accession>
<proteinExistence type="predicted"/>
<gene>
    <name evidence="2" type="primary">gb27641</name>
    <name evidence="2" type="ORF">PR202_gb27641</name>
</gene>
<reference evidence="2" key="1">
    <citation type="journal article" date="2018" name="DNA Res.">
        <title>Multiple hybrid de novo genome assembly of finger millet, an orphan allotetraploid crop.</title>
        <authorList>
            <person name="Hatakeyama M."/>
            <person name="Aluri S."/>
            <person name="Balachadran M.T."/>
            <person name="Sivarajan S.R."/>
            <person name="Patrignani A."/>
            <person name="Gruter S."/>
            <person name="Poveda L."/>
            <person name="Shimizu-Inatsugi R."/>
            <person name="Baeten J."/>
            <person name="Francoijs K.J."/>
            <person name="Nataraja K.N."/>
            <person name="Reddy Y.A.N."/>
            <person name="Phadnis S."/>
            <person name="Ravikumar R.L."/>
            <person name="Schlapbach R."/>
            <person name="Sreeman S.M."/>
            <person name="Shimizu K.K."/>
        </authorList>
    </citation>
    <scope>NUCLEOTIDE SEQUENCE</scope>
</reference>
<feature type="compositionally biased region" description="Low complexity" evidence="1">
    <location>
        <begin position="132"/>
        <end position="143"/>
    </location>
</feature>
<feature type="compositionally biased region" description="Low complexity" evidence="1">
    <location>
        <begin position="110"/>
        <end position="125"/>
    </location>
</feature>
<feature type="compositionally biased region" description="Low complexity" evidence="1">
    <location>
        <begin position="1"/>
        <end position="26"/>
    </location>
</feature>
<evidence type="ECO:0000313" key="3">
    <source>
        <dbReference type="Proteomes" id="UP001054889"/>
    </source>
</evidence>
<organism evidence="2 3">
    <name type="scientific">Eleusine coracana subsp. coracana</name>
    <dbReference type="NCBI Taxonomy" id="191504"/>
    <lineage>
        <taxon>Eukaryota</taxon>
        <taxon>Viridiplantae</taxon>
        <taxon>Streptophyta</taxon>
        <taxon>Embryophyta</taxon>
        <taxon>Tracheophyta</taxon>
        <taxon>Spermatophyta</taxon>
        <taxon>Magnoliopsida</taxon>
        <taxon>Liliopsida</taxon>
        <taxon>Poales</taxon>
        <taxon>Poaceae</taxon>
        <taxon>PACMAD clade</taxon>
        <taxon>Chloridoideae</taxon>
        <taxon>Cynodonteae</taxon>
        <taxon>Eleusininae</taxon>
        <taxon>Eleusine</taxon>
    </lineage>
</organism>
<dbReference type="EMBL" id="BQKI01000097">
    <property type="protein sequence ID" value="GJN38584.1"/>
    <property type="molecule type" value="Genomic_DNA"/>
</dbReference>
<dbReference type="Gene3D" id="3.30.190.20">
    <property type="match status" value="1"/>
</dbReference>
<feature type="region of interest" description="Disordered" evidence="1">
    <location>
        <begin position="1"/>
        <end position="49"/>
    </location>
</feature>
<reference evidence="2" key="2">
    <citation type="submission" date="2021-12" db="EMBL/GenBank/DDBJ databases">
        <title>Resequencing data analysis of finger millet.</title>
        <authorList>
            <person name="Hatakeyama M."/>
            <person name="Aluri S."/>
            <person name="Balachadran M.T."/>
            <person name="Sivarajan S.R."/>
            <person name="Poveda L."/>
            <person name="Shimizu-Inatsugi R."/>
            <person name="Schlapbach R."/>
            <person name="Sreeman S.M."/>
            <person name="Shimizu K.K."/>
        </authorList>
    </citation>
    <scope>NUCLEOTIDE SEQUENCE</scope>
</reference>
<comment type="caution">
    <text evidence="2">The sequence shown here is derived from an EMBL/GenBank/DDBJ whole genome shotgun (WGS) entry which is preliminary data.</text>
</comment>
<evidence type="ECO:0000256" key="1">
    <source>
        <dbReference type="SAM" id="MobiDB-lite"/>
    </source>
</evidence>
<dbReference type="AlphaFoldDB" id="A0AAV5FUU5"/>
<dbReference type="Proteomes" id="UP001054889">
    <property type="component" value="Unassembled WGS sequence"/>
</dbReference>
<evidence type="ECO:0000313" key="2">
    <source>
        <dbReference type="EMBL" id="GJN38584.1"/>
    </source>
</evidence>
<protein>
    <submittedName>
        <fullName evidence="2">Uncharacterized protein</fullName>
    </submittedName>
</protein>
<sequence>MRRGTSSPSEAAPASSSPAHSATEEPLLPHFDPTKTPQASRRRRRRPPQLLLHAMAHLRLLLSHTRRHPQPHRLLPLFHFSSDAKSSSAPPPPIKPVSYAPKPKPPPDESVASPAPGAPVAGPGSQSPLPRRPQQQQQPPQRQWTREEMRFVKDAAPGISPVSYPSRVAPLPEDQPAVEDDAGAEDALCGEGQRIQLDAARARSIFGMQVEEEQLPYPTLIPVEKRPQKVSIDLVDAIRLVKTSANEKKRNFVETVEAHVMLGVDPRRGDQVPCAFNNKIA</sequence>